<evidence type="ECO:0000313" key="3">
    <source>
        <dbReference type="Proteomes" id="UP000317303"/>
    </source>
</evidence>
<keyword evidence="3" id="KW-1185">Reference proteome</keyword>
<accession>A0A660CHJ2</accession>
<evidence type="ECO:0000256" key="1">
    <source>
        <dbReference type="SAM" id="MobiDB-lite"/>
    </source>
</evidence>
<dbReference type="PANTHER" id="PTHR35794">
    <property type="entry name" value="CELL DIVISION PROTEIN DIVIVA"/>
    <property type="match status" value="1"/>
</dbReference>
<comment type="caution">
    <text evidence="2">The sequence shown here is derived from an EMBL/GenBank/DDBJ whole genome shotgun (WGS) entry which is preliminary data.</text>
</comment>
<proteinExistence type="predicted"/>
<organism evidence="2 3">
    <name type="scientific">Prauserella rugosa</name>
    <dbReference type="NCBI Taxonomy" id="43354"/>
    <lineage>
        <taxon>Bacteria</taxon>
        <taxon>Bacillati</taxon>
        <taxon>Actinomycetota</taxon>
        <taxon>Actinomycetes</taxon>
        <taxon>Pseudonocardiales</taxon>
        <taxon>Pseudonocardiaceae</taxon>
        <taxon>Prauserella</taxon>
    </lineage>
</organism>
<gene>
    <name evidence="2" type="ORF">JD82_02967</name>
</gene>
<dbReference type="AlphaFoldDB" id="A0A660CHJ2"/>
<feature type="compositionally biased region" description="Basic and acidic residues" evidence="1">
    <location>
        <begin position="123"/>
        <end position="177"/>
    </location>
</feature>
<feature type="compositionally biased region" description="Basic and acidic residues" evidence="1">
    <location>
        <begin position="184"/>
        <end position="198"/>
    </location>
</feature>
<feature type="region of interest" description="Disordered" evidence="1">
    <location>
        <begin position="102"/>
        <end position="198"/>
    </location>
</feature>
<dbReference type="RefSeq" id="WP_048808455.1">
    <property type="nucleotide sequence ID" value="NZ_JOIJ01000007.1"/>
</dbReference>
<dbReference type="InterPro" id="IPR007793">
    <property type="entry name" value="DivIVA_fam"/>
</dbReference>
<dbReference type="Gene3D" id="6.10.250.660">
    <property type="match status" value="1"/>
</dbReference>
<sequence length="326" mass="34153">MAEAEASPNPTKSGAFTTVFRGYDQVQVDEHLKKLSAKLEQTSRSRDDATASVAELTKALGHAQQELVETKAALTRMAEEPTGPAAMSERVKTMMKLAEEEIDELRKKAEEEADATRSAADSYSEKTREDARAEAKRLAEEAERERTRLDEEAAKQRADAEKASQDKIAAAEKKSSEEIAAAKAEAEKSAKQLTDDATKRADAMLAEAEAKLADAKAKHSQALELREKVAQQLAASSAAFTDALDKLGSAPEPLAWATSASDGGNGPAKQAGSGSSTSSAAQTTAKGEAAPAEKGSTEKTATNMPSDQGKPSPGKSGTAGKEAASA</sequence>
<dbReference type="Proteomes" id="UP000317303">
    <property type="component" value="Unassembled WGS sequence"/>
</dbReference>
<name>A0A660CHJ2_9PSEU</name>
<feature type="region of interest" description="Disordered" evidence="1">
    <location>
        <begin position="254"/>
        <end position="326"/>
    </location>
</feature>
<feature type="compositionally biased region" description="Low complexity" evidence="1">
    <location>
        <begin position="268"/>
        <end position="287"/>
    </location>
</feature>
<dbReference type="PANTHER" id="PTHR35794:SF2">
    <property type="entry name" value="CELL DIVISION PROTEIN DIVIVA"/>
    <property type="match status" value="1"/>
</dbReference>
<protein>
    <submittedName>
        <fullName evidence="2">DivIVA domain-containing protein</fullName>
    </submittedName>
</protein>
<dbReference type="EMBL" id="VLJV01000001">
    <property type="protein sequence ID" value="TWH21113.1"/>
    <property type="molecule type" value="Genomic_DNA"/>
</dbReference>
<evidence type="ECO:0000313" key="2">
    <source>
        <dbReference type="EMBL" id="TWH21113.1"/>
    </source>
</evidence>
<reference evidence="2 3" key="1">
    <citation type="submission" date="2019-07" db="EMBL/GenBank/DDBJ databases">
        <title>R&amp;d 2014.</title>
        <authorList>
            <person name="Klenk H.-P."/>
        </authorList>
    </citation>
    <scope>NUCLEOTIDE SEQUENCE [LARGE SCALE GENOMIC DNA]</scope>
    <source>
        <strain evidence="2 3">DSM 43194</strain>
    </source>
</reference>